<feature type="compositionally biased region" description="Basic residues" evidence="1">
    <location>
        <begin position="318"/>
        <end position="328"/>
    </location>
</feature>
<evidence type="ECO:0000256" key="1">
    <source>
        <dbReference type="SAM" id="MobiDB-lite"/>
    </source>
</evidence>
<feature type="compositionally biased region" description="Basic and acidic residues" evidence="1">
    <location>
        <begin position="242"/>
        <end position="257"/>
    </location>
</feature>
<evidence type="ECO:0000313" key="2">
    <source>
        <dbReference type="EMBL" id="TFK52597.1"/>
    </source>
</evidence>
<feature type="compositionally biased region" description="Polar residues" evidence="1">
    <location>
        <begin position="104"/>
        <end position="119"/>
    </location>
</feature>
<dbReference type="EMBL" id="ML213509">
    <property type="protein sequence ID" value="TFK52597.1"/>
    <property type="molecule type" value="Genomic_DNA"/>
</dbReference>
<evidence type="ECO:0000313" key="3">
    <source>
        <dbReference type="Proteomes" id="UP000305948"/>
    </source>
</evidence>
<dbReference type="AlphaFoldDB" id="A0A5C3N701"/>
<sequence length="328" mass="36420">MPLDGHAYLSAQGWAGTGSGLREGSISRPVIITQKKTLAGIGKDRDEAFPFWDHLYSAAAKAIKLKVADSDEEDSANTEQSIPATVSRTRTGIPSNRRPVEGTPATSGTATPVAGSSDSLGPKFSLLTLARKEAAKRGLYSMFFRGPVLGPDEDGIPTPDEKTAENVSDILPVIADPPPSENKRKRKEKQADHSKEPKKRRQEKEHQQLDKTPREENLEVASTSKSPAYAVEESSTQKRKRTKEEKLARKAEKEARRLVKLSRSKRDDGEESVATSPLRESTHSEGRFGAREVDSKSARLKKRKHREEKLNVDENTKSHKKKRKKHEE</sequence>
<gene>
    <name evidence="2" type="ORF">OE88DRAFT_1807481</name>
</gene>
<reference evidence="2 3" key="1">
    <citation type="journal article" date="2019" name="Nat. Ecol. Evol.">
        <title>Megaphylogeny resolves global patterns of mushroom evolution.</title>
        <authorList>
            <person name="Varga T."/>
            <person name="Krizsan K."/>
            <person name="Foldi C."/>
            <person name="Dima B."/>
            <person name="Sanchez-Garcia M."/>
            <person name="Sanchez-Ramirez S."/>
            <person name="Szollosi G.J."/>
            <person name="Szarkandi J.G."/>
            <person name="Papp V."/>
            <person name="Albert L."/>
            <person name="Andreopoulos W."/>
            <person name="Angelini C."/>
            <person name="Antonin V."/>
            <person name="Barry K.W."/>
            <person name="Bougher N.L."/>
            <person name="Buchanan P."/>
            <person name="Buyck B."/>
            <person name="Bense V."/>
            <person name="Catcheside P."/>
            <person name="Chovatia M."/>
            <person name="Cooper J."/>
            <person name="Damon W."/>
            <person name="Desjardin D."/>
            <person name="Finy P."/>
            <person name="Geml J."/>
            <person name="Haridas S."/>
            <person name="Hughes K."/>
            <person name="Justo A."/>
            <person name="Karasinski D."/>
            <person name="Kautmanova I."/>
            <person name="Kiss B."/>
            <person name="Kocsube S."/>
            <person name="Kotiranta H."/>
            <person name="LaButti K.M."/>
            <person name="Lechner B.E."/>
            <person name="Liimatainen K."/>
            <person name="Lipzen A."/>
            <person name="Lukacs Z."/>
            <person name="Mihaltcheva S."/>
            <person name="Morgado L.N."/>
            <person name="Niskanen T."/>
            <person name="Noordeloos M.E."/>
            <person name="Ohm R.A."/>
            <person name="Ortiz-Santana B."/>
            <person name="Ovrebo C."/>
            <person name="Racz N."/>
            <person name="Riley R."/>
            <person name="Savchenko A."/>
            <person name="Shiryaev A."/>
            <person name="Soop K."/>
            <person name="Spirin V."/>
            <person name="Szebenyi C."/>
            <person name="Tomsovsky M."/>
            <person name="Tulloss R.E."/>
            <person name="Uehling J."/>
            <person name="Grigoriev I.V."/>
            <person name="Vagvolgyi C."/>
            <person name="Papp T."/>
            <person name="Martin F.M."/>
            <person name="Miettinen O."/>
            <person name="Hibbett D.S."/>
            <person name="Nagy L.G."/>
        </authorList>
    </citation>
    <scope>NUCLEOTIDE SEQUENCE [LARGE SCALE GENOMIC DNA]</scope>
    <source>
        <strain evidence="2 3">OMC1185</strain>
    </source>
</reference>
<evidence type="ECO:0008006" key="4">
    <source>
        <dbReference type="Google" id="ProtNLM"/>
    </source>
</evidence>
<feature type="compositionally biased region" description="Basic and acidic residues" evidence="1">
    <location>
        <begin position="307"/>
        <end position="317"/>
    </location>
</feature>
<dbReference type="Proteomes" id="UP000305948">
    <property type="component" value="Unassembled WGS sequence"/>
</dbReference>
<dbReference type="STRING" id="5364.A0A5C3N701"/>
<organism evidence="2 3">
    <name type="scientific">Heliocybe sulcata</name>
    <dbReference type="NCBI Taxonomy" id="5364"/>
    <lineage>
        <taxon>Eukaryota</taxon>
        <taxon>Fungi</taxon>
        <taxon>Dikarya</taxon>
        <taxon>Basidiomycota</taxon>
        <taxon>Agaricomycotina</taxon>
        <taxon>Agaricomycetes</taxon>
        <taxon>Gloeophyllales</taxon>
        <taxon>Gloeophyllaceae</taxon>
        <taxon>Heliocybe</taxon>
    </lineage>
</organism>
<feature type="region of interest" description="Disordered" evidence="1">
    <location>
        <begin position="146"/>
        <end position="328"/>
    </location>
</feature>
<feature type="compositionally biased region" description="Basic and acidic residues" evidence="1">
    <location>
        <begin position="280"/>
        <end position="297"/>
    </location>
</feature>
<dbReference type="OrthoDB" id="3366546at2759"/>
<feature type="compositionally biased region" description="Basic and acidic residues" evidence="1">
    <location>
        <begin position="202"/>
        <end position="217"/>
    </location>
</feature>
<protein>
    <recommendedName>
        <fullName evidence="4">G-patch domain-containing protein</fullName>
    </recommendedName>
</protein>
<feature type="region of interest" description="Disordered" evidence="1">
    <location>
        <begin position="69"/>
        <end position="121"/>
    </location>
</feature>
<accession>A0A5C3N701</accession>
<name>A0A5C3N701_9AGAM</name>
<feature type="compositionally biased region" description="Polar residues" evidence="1">
    <location>
        <begin position="77"/>
        <end position="94"/>
    </location>
</feature>
<proteinExistence type="predicted"/>
<keyword evidence="3" id="KW-1185">Reference proteome</keyword>